<evidence type="ECO:0000256" key="10">
    <source>
        <dbReference type="PIRNR" id="PIRNR000804"/>
    </source>
</evidence>
<dbReference type="RefSeq" id="WP_023053924.1">
    <property type="nucleotide sequence ID" value="NZ_AWXA01000041.1"/>
</dbReference>
<feature type="domain" description="DNA polymerase III beta sliding clamp C-terminal" evidence="13">
    <location>
        <begin position="250"/>
        <end position="369"/>
    </location>
</feature>
<dbReference type="Gene3D" id="3.70.10.10">
    <property type="match status" value="1"/>
</dbReference>
<dbReference type="Proteomes" id="UP000017090">
    <property type="component" value="Unassembled WGS sequence"/>
</dbReference>
<protein>
    <recommendedName>
        <fullName evidence="3 10">Beta sliding clamp</fullName>
    </recommendedName>
</protein>
<evidence type="ECO:0000259" key="11">
    <source>
        <dbReference type="Pfam" id="PF00712"/>
    </source>
</evidence>
<keyword evidence="6 10" id="KW-0548">Nucleotidyltransferase</keyword>
<dbReference type="PANTHER" id="PTHR30478">
    <property type="entry name" value="DNA POLYMERASE III SUBUNIT BETA"/>
    <property type="match status" value="1"/>
</dbReference>
<dbReference type="PIRSF" id="PIRSF000804">
    <property type="entry name" value="DNA_pol_III_b"/>
    <property type="match status" value="1"/>
</dbReference>
<keyword evidence="15" id="KW-1185">Reference proteome</keyword>
<sequence length="371" mass="41481">MKLLVKKDDFNKGLQSVQKVAQNKSNNLTSENGLLIKALNGVIEIQANDYDMSIKTIIPGIIEEKGEAFLADPHILELTRRINSEEITVSKQDADTQMMIQGGNLKYQYLTMDPDDFNEVEVVEQGYSQFMTDSITLKDMIEHTAYACAADLARPIFTGTFLDVDGATISMVATDTHRLALKTAELDAPVSERLQAVIPSRLLSEISRQLPTDMPVPVQITAIRNYLAVKFSNVYIKTRLIEGQFPDYQRVIPTSFSCAVTVNRTEFTGAVERASIVAKDAQYNVINFVMADGQIKLTSQDPDHGTVEDFVPCKMEGEELSISFNGKYILDILKHCHGDEISLQCKENSPLLVKDLEEDRCVFVVTPMRTR</sequence>
<dbReference type="CDD" id="cd00140">
    <property type="entry name" value="beta_clamp"/>
    <property type="match status" value="1"/>
</dbReference>
<name>U7UGY2_9FIRM</name>
<dbReference type="OrthoDB" id="8421503at2"/>
<proteinExistence type="inferred from homology"/>
<dbReference type="GO" id="GO:0009360">
    <property type="term" value="C:DNA polymerase III complex"/>
    <property type="evidence" value="ECO:0007669"/>
    <property type="project" value="InterPro"/>
</dbReference>
<dbReference type="Pfam" id="PF00712">
    <property type="entry name" value="DNA_pol3_beta"/>
    <property type="match status" value="1"/>
</dbReference>
<keyword evidence="9" id="KW-0238">DNA-binding</keyword>
<dbReference type="GO" id="GO:0003887">
    <property type="term" value="F:DNA-directed DNA polymerase activity"/>
    <property type="evidence" value="ECO:0007669"/>
    <property type="project" value="UniProtKB-UniRule"/>
</dbReference>
<keyword evidence="5 10" id="KW-0808">Transferase</keyword>
<keyword evidence="7 10" id="KW-0235">DNA replication</keyword>
<comment type="similarity">
    <text evidence="2 10">Belongs to the beta sliding clamp family.</text>
</comment>
<dbReference type="InterPro" id="IPR046938">
    <property type="entry name" value="DNA_clamp_sf"/>
</dbReference>
<reference evidence="14 15" key="1">
    <citation type="submission" date="2013-09" db="EMBL/GenBank/DDBJ databases">
        <authorList>
            <person name="Durkin A.S."/>
            <person name="Haft D.R."/>
            <person name="McCorrison J."/>
            <person name="Torralba M."/>
            <person name="Gillis M."/>
            <person name="Haft D.H."/>
            <person name="Methe B."/>
            <person name="Sutton G."/>
            <person name="Nelson K.E."/>
        </authorList>
    </citation>
    <scope>NUCLEOTIDE SEQUENCE [LARGE SCALE GENOMIC DNA]</scope>
    <source>
        <strain evidence="14 15">BV3C16-1</strain>
    </source>
</reference>
<dbReference type="PANTHER" id="PTHR30478:SF0">
    <property type="entry name" value="BETA SLIDING CLAMP"/>
    <property type="match status" value="1"/>
</dbReference>
<evidence type="ECO:0000256" key="3">
    <source>
        <dbReference type="ARBA" id="ARBA00021035"/>
    </source>
</evidence>
<evidence type="ECO:0000256" key="6">
    <source>
        <dbReference type="ARBA" id="ARBA00022695"/>
    </source>
</evidence>
<evidence type="ECO:0000256" key="2">
    <source>
        <dbReference type="ARBA" id="ARBA00010752"/>
    </source>
</evidence>
<dbReference type="Gene3D" id="3.10.150.10">
    <property type="entry name" value="DNA Polymerase III, subunit A, domain 2"/>
    <property type="match status" value="1"/>
</dbReference>
<comment type="subunit">
    <text evidence="10">Forms a ring-shaped head-to-tail homodimer around DNA.</text>
</comment>
<keyword evidence="4 10" id="KW-0963">Cytoplasm</keyword>
<dbReference type="STRING" id="1111454.HMPREF1250_1868"/>
<dbReference type="eggNOG" id="COG0592">
    <property type="taxonomic scope" value="Bacteria"/>
</dbReference>
<dbReference type="GO" id="GO:0008408">
    <property type="term" value="F:3'-5' exonuclease activity"/>
    <property type="evidence" value="ECO:0007669"/>
    <property type="project" value="InterPro"/>
</dbReference>
<evidence type="ECO:0000256" key="7">
    <source>
        <dbReference type="ARBA" id="ARBA00022705"/>
    </source>
</evidence>
<feature type="domain" description="DNA polymerase III beta sliding clamp N-terminal" evidence="11">
    <location>
        <begin position="1"/>
        <end position="119"/>
    </location>
</feature>
<gene>
    <name evidence="14" type="primary">dnaN</name>
    <name evidence="14" type="ORF">HMPREF1250_1868</name>
</gene>
<dbReference type="SUPFAM" id="SSF55979">
    <property type="entry name" value="DNA clamp"/>
    <property type="match status" value="3"/>
</dbReference>
<dbReference type="InterPro" id="IPR022637">
    <property type="entry name" value="DNA_polIII_beta_cen"/>
</dbReference>
<dbReference type="NCBIfam" id="TIGR00663">
    <property type="entry name" value="dnan"/>
    <property type="match status" value="1"/>
</dbReference>
<evidence type="ECO:0000259" key="13">
    <source>
        <dbReference type="Pfam" id="PF02768"/>
    </source>
</evidence>
<dbReference type="AlphaFoldDB" id="U7UGY2"/>
<keyword evidence="8 10" id="KW-0239">DNA-directed DNA polymerase</keyword>
<evidence type="ECO:0000256" key="8">
    <source>
        <dbReference type="ARBA" id="ARBA00022932"/>
    </source>
</evidence>
<dbReference type="InterPro" id="IPR022634">
    <property type="entry name" value="DNA_polIII_beta_N"/>
</dbReference>
<dbReference type="PATRIC" id="fig|1111454.3.peg.1536"/>
<dbReference type="GO" id="GO:0006271">
    <property type="term" value="P:DNA strand elongation involved in DNA replication"/>
    <property type="evidence" value="ECO:0007669"/>
    <property type="project" value="TreeGrafter"/>
</dbReference>
<comment type="caution">
    <text evidence="14">The sequence shown here is derived from an EMBL/GenBank/DDBJ whole genome shotgun (WGS) entry which is preliminary data.</text>
</comment>
<evidence type="ECO:0000256" key="9">
    <source>
        <dbReference type="ARBA" id="ARBA00023125"/>
    </source>
</evidence>
<evidence type="ECO:0000259" key="12">
    <source>
        <dbReference type="Pfam" id="PF02767"/>
    </source>
</evidence>
<accession>U7UGY2</accession>
<dbReference type="Pfam" id="PF02767">
    <property type="entry name" value="DNA_pol3_beta_2"/>
    <property type="match status" value="1"/>
</dbReference>
<dbReference type="GO" id="GO:0003677">
    <property type="term" value="F:DNA binding"/>
    <property type="evidence" value="ECO:0007669"/>
    <property type="project" value="UniProtKB-UniRule"/>
</dbReference>
<comment type="subcellular location">
    <subcellularLocation>
        <location evidence="1 10">Cytoplasm</location>
    </subcellularLocation>
</comment>
<evidence type="ECO:0000256" key="1">
    <source>
        <dbReference type="ARBA" id="ARBA00004496"/>
    </source>
</evidence>
<dbReference type="GO" id="GO:0005737">
    <property type="term" value="C:cytoplasm"/>
    <property type="evidence" value="ECO:0007669"/>
    <property type="project" value="UniProtKB-SubCell"/>
</dbReference>
<dbReference type="EMBL" id="AWXA01000041">
    <property type="protein sequence ID" value="ERT58625.1"/>
    <property type="molecule type" value="Genomic_DNA"/>
</dbReference>
<organism evidence="14 15">
    <name type="scientific">Megasphaera vaginalis</name>
    <name type="common">ex Srinivasan et al. 2021</name>
    <dbReference type="NCBI Taxonomy" id="1111454"/>
    <lineage>
        <taxon>Bacteria</taxon>
        <taxon>Bacillati</taxon>
        <taxon>Bacillota</taxon>
        <taxon>Negativicutes</taxon>
        <taxon>Veillonellales</taxon>
        <taxon>Veillonellaceae</taxon>
        <taxon>Megasphaera</taxon>
    </lineage>
</organism>
<evidence type="ECO:0000256" key="4">
    <source>
        <dbReference type="ARBA" id="ARBA00022490"/>
    </source>
</evidence>
<evidence type="ECO:0000313" key="14">
    <source>
        <dbReference type="EMBL" id="ERT58625.1"/>
    </source>
</evidence>
<evidence type="ECO:0000256" key="5">
    <source>
        <dbReference type="ARBA" id="ARBA00022679"/>
    </source>
</evidence>
<evidence type="ECO:0000313" key="15">
    <source>
        <dbReference type="Proteomes" id="UP000017090"/>
    </source>
</evidence>
<dbReference type="InterPro" id="IPR022635">
    <property type="entry name" value="DNA_polIII_beta_C"/>
</dbReference>
<dbReference type="Pfam" id="PF02768">
    <property type="entry name" value="DNA_pol3_beta_3"/>
    <property type="match status" value="1"/>
</dbReference>
<feature type="domain" description="DNA polymerase III beta sliding clamp central" evidence="12">
    <location>
        <begin position="136"/>
        <end position="247"/>
    </location>
</feature>
<dbReference type="SMART" id="SM00480">
    <property type="entry name" value="POL3Bc"/>
    <property type="match status" value="1"/>
</dbReference>
<comment type="function">
    <text evidence="10">Confers DNA tethering and processivity to DNA polymerases and other proteins. Acts as a clamp, forming a ring around DNA (a reaction catalyzed by the clamp-loading complex) which diffuses in an ATP-independent manner freely and bidirectionally along dsDNA. Initially characterized for its ability to contact the catalytic subunit of DNA polymerase III (Pol III), a complex, multichain enzyme responsible for most of the replicative synthesis in bacteria; Pol III exhibits 3'-5' exonuclease proofreading activity. The beta chain is required for initiation of replication as well as for processivity of DNA replication.</text>
</comment>
<dbReference type="InterPro" id="IPR001001">
    <property type="entry name" value="DNA_polIII_beta"/>
</dbReference>